<dbReference type="EMBL" id="AOTZ01000002">
    <property type="protein sequence ID" value="EZP78424.1"/>
    <property type="molecule type" value="Genomic_DNA"/>
</dbReference>
<sequence length="98" mass="11568">MQKFIGGDISKEDYHDFVCMVQDKLQQLESEKAEIKKAMVDSQSIADLSTIRKQLDEFLSFKTLTTEMVLRFIERIEVDNNQKVKIYYKFALIERVKV</sequence>
<dbReference type="RefSeq" id="WP_043903469.1">
    <property type="nucleotide sequence ID" value="NZ_CM002692.1"/>
</dbReference>
<name>A0ABC9VI45_9BACL</name>
<gene>
    <name evidence="1" type="ORF">H839_01111</name>
</gene>
<comment type="caution">
    <text evidence="1">The sequence shown here is derived from an EMBL/GenBank/DDBJ whole genome shotgun (WGS) entry which is preliminary data.</text>
</comment>
<protein>
    <submittedName>
        <fullName evidence="1">Recombinase</fullName>
    </submittedName>
</protein>
<dbReference type="AlphaFoldDB" id="A0ABC9VI45"/>
<evidence type="ECO:0000313" key="2">
    <source>
        <dbReference type="Proteomes" id="UP000023566"/>
    </source>
</evidence>
<accession>A0ABC9VI45</accession>
<evidence type="ECO:0000313" key="1">
    <source>
        <dbReference type="EMBL" id="EZP78424.1"/>
    </source>
</evidence>
<proteinExistence type="predicted"/>
<keyword evidence="2" id="KW-1185">Reference proteome</keyword>
<reference evidence="1 2" key="1">
    <citation type="journal article" date="2014" name="Appl. Microbiol. Biotechnol.">
        <title>Transformable facultative thermophile Geobacillus stearothermophilus NUB3621 as a host strain for metabolic engineering.</title>
        <authorList>
            <person name="Blanchard K."/>
            <person name="Robic S."/>
            <person name="Matsumura I."/>
        </authorList>
    </citation>
    <scope>NUCLEOTIDE SEQUENCE [LARGE SCALE GENOMIC DNA]</scope>
    <source>
        <strain evidence="1 2">NUB3621</strain>
    </source>
</reference>
<dbReference type="Proteomes" id="UP000023566">
    <property type="component" value="Chromosome"/>
</dbReference>
<organism evidence="1 2">
    <name type="scientific">Parageobacillus genomosp. 1</name>
    <dbReference type="NCBI Taxonomy" id="1295642"/>
    <lineage>
        <taxon>Bacteria</taxon>
        <taxon>Bacillati</taxon>
        <taxon>Bacillota</taxon>
        <taxon>Bacilli</taxon>
        <taxon>Bacillales</taxon>
        <taxon>Anoxybacillaceae</taxon>
        <taxon>Parageobacillus</taxon>
    </lineage>
</organism>